<protein>
    <recommendedName>
        <fullName evidence="4">DNA-directed RNA polymerase specialized sigma subunit, sigma24 family</fullName>
    </recommendedName>
</protein>
<evidence type="ECO:0000256" key="1">
    <source>
        <dbReference type="SAM" id="MobiDB-lite"/>
    </source>
</evidence>
<dbReference type="InterPro" id="IPR036388">
    <property type="entry name" value="WH-like_DNA-bd_sf"/>
</dbReference>
<accession>A0A8T6R432</accession>
<dbReference type="Gene3D" id="1.10.10.10">
    <property type="entry name" value="Winged helix-like DNA-binding domain superfamily/Winged helix DNA-binding domain"/>
    <property type="match status" value="1"/>
</dbReference>
<sequence length="593" mass="61847">MTGEGAGPVDDEADFVDFAAACQGSALRAATLVTGDGTLGREVALDALRGIAADWGAARDEGPERRLRSAVLRRAVVVATDHDDPVGPVRLSDEGDEDDDAVDEPEVRRAAVRAALAGLPPRTRAVAVSRWLEDRTDGETADHLGVEAAVVAADVDAARRALARADDRAGPLPPEDDRARDLLTLVADEVPEADLARPAWDAAVARRRTVRRRAALAGGVLVLGGAAGLVAADRGTRRGPAPAPSRSAAPLAGVRVQGAEVLYGPEPDDEESLPPYPDAAELGLRARLGPGADTPLEQLPSSGSSAPVAAVFLLRTGNDEYKPAVLLPARSPRPLVVPMAPLRPVDVPANGRGVPVGPDTIERDRHRLVFVQPDGLVVLEVRSTRTRRIPMPGARPERAGWAADGRTVVVTGSSRSWQVDSRTGVVRPTVVPVGPGWADIDLASGTPVVRGFSPRGEIVGVRSLDGPETEVSGFSASSPDGWACRLVRLGAPEVLGGRTEGLLAARRGGGDTRVLAASTAPGVMPGAYRPLAWGPQATVVFESRSAGPTGRPVLRVLAWDLAASRLYLVGTLDTPAYPAPGFSDDPFTGVWTL</sequence>
<evidence type="ECO:0000313" key="3">
    <source>
        <dbReference type="Proteomes" id="UP000287866"/>
    </source>
</evidence>
<keyword evidence="3" id="KW-1185">Reference proteome</keyword>
<proteinExistence type="predicted"/>
<dbReference type="InterPro" id="IPR013324">
    <property type="entry name" value="RNA_pol_sigma_r3/r4-like"/>
</dbReference>
<feature type="region of interest" description="Disordered" evidence="1">
    <location>
        <begin position="83"/>
        <end position="103"/>
    </location>
</feature>
<reference evidence="2" key="1">
    <citation type="submission" date="2020-03" db="EMBL/GenBank/DDBJ databases">
        <title>Phycicoccus flavus sp. nov., a novel endophytic actinobacterium isolated from branch of Kandelia candel.</title>
        <authorList>
            <person name="Tuo L."/>
        </authorList>
    </citation>
    <scope>NUCLEOTIDE SEQUENCE</scope>
    <source>
        <strain evidence="2">CMS6Z-2</strain>
    </source>
</reference>
<name>A0A8T6R432_9MICO</name>
<comment type="caution">
    <text evidence="2">The sequence shown here is derived from an EMBL/GenBank/DDBJ whole genome shotgun (WGS) entry which is preliminary data.</text>
</comment>
<gene>
    <name evidence="2" type="ORF">EPD83_010220</name>
</gene>
<dbReference type="RefSeq" id="WP_165566553.1">
    <property type="nucleotide sequence ID" value="NZ_SAYU02000029.1"/>
</dbReference>
<organism evidence="2 3">
    <name type="scientific">Phycicoccus flavus</name>
    <dbReference type="NCBI Taxonomy" id="2502783"/>
    <lineage>
        <taxon>Bacteria</taxon>
        <taxon>Bacillati</taxon>
        <taxon>Actinomycetota</taxon>
        <taxon>Actinomycetes</taxon>
        <taxon>Micrococcales</taxon>
        <taxon>Intrasporangiaceae</taxon>
        <taxon>Phycicoccus</taxon>
    </lineage>
</organism>
<dbReference type="SUPFAM" id="SSF82171">
    <property type="entry name" value="DPP6 N-terminal domain-like"/>
    <property type="match status" value="1"/>
</dbReference>
<dbReference type="AlphaFoldDB" id="A0A8T6R432"/>
<dbReference type="Proteomes" id="UP000287866">
    <property type="component" value="Unassembled WGS sequence"/>
</dbReference>
<dbReference type="EMBL" id="SAYU02000029">
    <property type="protein sequence ID" value="NHA68424.1"/>
    <property type="molecule type" value="Genomic_DNA"/>
</dbReference>
<evidence type="ECO:0000313" key="2">
    <source>
        <dbReference type="EMBL" id="NHA68424.1"/>
    </source>
</evidence>
<feature type="compositionally biased region" description="Acidic residues" evidence="1">
    <location>
        <begin position="94"/>
        <end position="103"/>
    </location>
</feature>
<evidence type="ECO:0008006" key="4">
    <source>
        <dbReference type="Google" id="ProtNLM"/>
    </source>
</evidence>
<dbReference type="SUPFAM" id="SSF88659">
    <property type="entry name" value="Sigma3 and sigma4 domains of RNA polymerase sigma factors"/>
    <property type="match status" value="1"/>
</dbReference>